<keyword evidence="4 8" id="KW-0732">Signal</keyword>
<dbReference type="Gene3D" id="3.40.50.1110">
    <property type="entry name" value="SGNH hydrolase"/>
    <property type="match status" value="1"/>
</dbReference>
<organism evidence="9 10">
    <name type="scientific">Vitis vinifera</name>
    <name type="common">Grape</name>
    <dbReference type="NCBI Taxonomy" id="29760"/>
    <lineage>
        <taxon>Eukaryota</taxon>
        <taxon>Viridiplantae</taxon>
        <taxon>Streptophyta</taxon>
        <taxon>Embryophyta</taxon>
        <taxon>Tracheophyta</taxon>
        <taxon>Spermatophyta</taxon>
        <taxon>Magnoliopsida</taxon>
        <taxon>eudicotyledons</taxon>
        <taxon>Gunneridae</taxon>
        <taxon>Pentapetalae</taxon>
        <taxon>rosids</taxon>
        <taxon>Vitales</taxon>
        <taxon>Vitaceae</taxon>
        <taxon>Viteae</taxon>
        <taxon>Vitis</taxon>
    </lineage>
</organism>
<keyword evidence="7" id="KW-0443">Lipid metabolism</keyword>
<keyword evidence="5" id="KW-0378">Hydrolase</keyword>
<accession>A0A438CDQ1</accession>
<keyword evidence="6" id="KW-0442">Lipid degradation</keyword>
<evidence type="ECO:0000256" key="6">
    <source>
        <dbReference type="ARBA" id="ARBA00022963"/>
    </source>
</evidence>
<evidence type="ECO:0000256" key="2">
    <source>
        <dbReference type="ARBA" id="ARBA00008668"/>
    </source>
</evidence>
<dbReference type="OrthoDB" id="10272287at2759"/>
<evidence type="ECO:0000256" key="4">
    <source>
        <dbReference type="ARBA" id="ARBA00022729"/>
    </source>
</evidence>
<sequence length="366" mass="40664">MDCMGKMWRVVPVLLLVFYLQHCAHGEPEVPCYFIFGDSLSDSGNNNKLVTLGRANFPPNGIDFPNGPTGRFCNGRTIVDVLAELLKLEDYIPPYATVSDYRILQGANFASGSSGIRDETGRHYGDLITMKEQLKNYQIAVSRITNILGNDTAAMDHLSKCLFTVGIGSHDYINNYYLPQLYPTNSEYTPVQYASVLINQYFQQLKTLYKHGARKVAIFGLGRLGCMPLEVGLYGEVSDTECVEFINDAVQVFNDRLVRLVDGLNANLTDAHFAYINMSGIQSFDAAAFGFRVRNNGCCGGQLPCLPFSGPCSNRTEHIYWDFINPTEAANMIYAQRAYISETPSDAHPMDIHTLAQFASGEEDDS</sequence>
<dbReference type="GO" id="GO:0005576">
    <property type="term" value="C:extracellular region"/>
    <property type="evidence" value="ECO:0007669"/>
    <property type="project" value="UniProtKB-SubCell"/>
</dbReference>
<name>A0A438CDQ1_VITVI</name>
<dbReference type="Proteomes" id="UP000288805">
    <property type="component" value="Unassembled WGS sequence"/>
</dbReference>
<dbReference type="KEGG" id="vvi:100260650"/>
<dbReference type="InterPro" id="IPR051238">
    <property type="entry name" value="GDSL_esterase/lipase"/>
</dbReference>
<dbReference type="GO" id="GO:0016788">
    <property type="term" value="F:hydrolase activity, acting on ester bonds"/>
    <property type="evidence" value="ECO:0007669"/>
    <property type="project" value="InterPro"/>
</dbReference>
<dbReference type="PANTHER" id="PTHR45650">
    <property type="entry name" value="GDSL-LIKE LIPASE/ACYLHYDROLASE-RELATED"/>
    <property type="match status" value="1"/>
</dbReference>
<dbReference type="InterPro" id="IPR036514">
    <property type="entry name" value="SGNH_hydro_sf"/>
</dbReference>
<dbReference type="InterPro" id="IPR001087">
    <property type="entry name" value="GDSL"/>
</dbReference>
<gene>
    <name evidence="9" type="primary">VvCHDh000640_8</name>
    <name evidence="9" type="ORF">CK203_105452</name>
</gene>
<evidence type="ECO:0000256" key="3">
    <source>
        <dbReference type="ARBA" id="ARBA00022525"/>
    </source>
</evidence>
<evidence type="ECO:0000256" key="5">
    <source>
        <dbReference type="ARBA" id="ARBA00022801"/>
    </source>
</evidence>
<feature type="chain" id="PRO_5019338898" evidence="8">
    <location>
        <begin position="27"/>
        <end position="366"/>
    </location>
</feature>
<keyword evidence="3" id="KW-0964">Secreted</keyword>
<dbReference type="PANTHER" id="PTHR45650:SF9">
    <property type="entry name" value="SGNH HYDROLASE-TYPE ESTERASE DOMAIN-CONTAINING PROTEIN"/>
    <property type="match status" value="1"/>
</dbReference>
<evidence type="ECO:0000256" key="1">
    <source>
        <dbReference type="ARBA" id="ARBA00004613"/>
    </source>
</evidence>
<comment type="caution">
    <text evidence="9">The sequence shown here is derived from an EMBL/GenBank/DDBJ whole genome shotgun (WGS) entry which is preliminary data.</text>
</comment>
<feature type="signal peptide" evidence="8">
    <location>
        <begin position="1"/>
        <end position="26"/>
    </location>
</feature>
<dbReference type="Pfam" id="PF00657">
    <property type="entry name" value="Lipase_GDSL"/>
    <property type="match status" value="1"/>
</dbReference>
<dbReference type="AlphaFoldDB" id="A0A438CDQ1"/>
<protein>
    <submittedName>
        <fullName evidence="9">GDSL esterase/lipase</fullName>
    </submittedName>
</protein>
<comment type="subcellular location">
    <subcellularLocation>
        <location evidence="1">Secreted</location>
    </subcellularLocation>
</comment>
<dbReference type="GO" id="GO:0016042">
    <property type="term" value="P:lipid catabolic process"/>
    <property type="evidence" value="ECO:0007669"/>
    <property type="project" value="UniProtKB-KW"/>
</dbReference>
<evidence type="ECO:0000256" key="7">
    <source>
        <dbReference type="ARBA" id="ARBA00023098"/>
    </source>
</evidence>
<dbReference type="InterPro" id="IPR035669">
    <property type="entry name" value="SGNH_plant_lipase-like"/>
</dbReference>
<reference evidence="9 10" key="1">
    <citation type="journal article" date="2018" name="PLoS Genet.">
        <title>Population sequencing reveals clonal diversity and ancestral inbreeding in the grapevine cultivar Chardonnay.</title>
        <authorList>
            <person name="Roach M.J."/>
            <person name="Johnson D.L."/>
            <person name="Bohlmann J."/>
            <person name="van Vuuren H.J."/>
            <person name="Jones S.J."/>
            <person name="Pretorius I.S."/>
            <person name="Schmidt S.A."/>
            <person name="Borneman A.R."/>
        </authorList>
    </citation>
    <scope>NUCLEOTIDE SEQUENCE [LARGE SCALE GENOMIC DNA]</scope>
    <source>
        <strain evidence="10">cv. Chardonnay</strain>
        <tissue evidence="9">Leaf</tissue>
    </source>
</reference>
<evidence type="ECO:0000313" key="9">
    <source>
        <dbReference type="EMBL" id="RVW21324.1"/>
    </source>
</evidence>
<dbReference type="CDD" id="cd01837">
    <property type="entry name" value="SGNH_plant_lipase_like"/>
    <property type="match status" value="1"/>
</dbReference>
<evidence type="ECO:0000256" key="8">
    <source>
        <dbReference type="SAM" id="SignalP"/>
    </source>
</evidence>
<dbReference type="EMBL" id="QGNW01002299">
    <property type="protein sequence ID" value="RVW21324.1"/>
    <property type="molecule type" value="Genomic_DNA"/>
</dbReference>
<comment type="similarity">
    <text evidence="2">Belongs to the 'GDSL' lipolytic enzyme family.</text>
</comment>
<proteinExistence type="inferred from homology"/>
<evidence type="ECO:0000313" key="10">
    <source>
        <dbReference type="Proteomes" id="UP000288805"/>
    </source>
</evidence>